<evidence type="ECO:0000313" key="2">
    <source>
        <dbReference type="EMBL" id="MDT3329710.1"/>
    </source>
</evidence>
<comment type="caution">
    <text evidence="2">The sequence shown here is derived from an EMBL/GenBank/DDBJ whole genome shotgun (WGS) entry which is preliminary data.</text>
</comment>
<sequence length="242" mass="24783">MSSQTPRHRPSPAVYRRRRLAVLLLAVLIVGGIVALVVGQPWRAMTDAASRPSGAGAASAGPTASSDAPLPTATGVTPVPSGTPSPRVTSSADGDTGAPGDDDGGSASDVPACTTGDVTVTATTDKTSYGTGELPKLSITLVNDTDQPCLINVGTAAQTFEITSGTDTWWRSTDCQTEPSDQIVQLDAGKTVKSSAPIVWDRTRSAVDTCDGDRQKALPGWYNLAVTIGGIGSAEPASFTLR</sequence>
<protein>
    <submittedName>
        <fullName evidence="2">Uncharacterized protein</fullName>
    </submittedName>
</protein>
<name>A0ABU3GG77_9MICO</name>
<dbReference type="RefSeq" id="WP_311868862.1">
    <property type="nucleotide sequence ID" value="NZ_JAUZVT010000001.1"/>
</dbReference>
<feature type="compositionally biased region" description="Low complexity" evidence="1">
    <location>
        <begin position="48"/>
        <end position="69"/>
    </location>
</feature>
<reference evidence="2 3" key="1">
    <citation type="submission" date="2023-08" db="EMBL/GenBank/DDBJ databases">
        <title>Microbacterium aquilitoris sp. nov. and Microbacterium gwkjibeachense sp. nov., isolated from beach.</title>
        <authorList>
            <person name="Lee S.D."/>
            <person name="Yang H."/>
            <person name="Kim I."/>
        </authorList>
    </citation>
    <scope>NUCLEOTIDE SEQUENCE [LARGE SCALE GENOMIC DNA]</scope>
    <source>
        <strain evidence="2 3">KSW-18</strain>
    </source>
</reference>
<proteinExistence type="predicted"/>
<organism evidence="2 3">
    <name type="scientific">Microbacterium aquilitoris</name>
    <dbReference type="NCBI Taxonomy" id="3067307"/>
    <lineage>
        <taxon>Bacteria</taxon>
        <taxon>Bacillati</taxon>
        <taxon>Actinomycetota</taxon>
        <taxon>Actinomycetes</taxon>
        <taxon>Micrococcales</taxon>
        <taxon>Microbacteriaceae</taxon>
        <taxon>Microbacterium</taxon>
    </lineage>
</organism>
<feature type="compositionally biased region" description="Polar residues" evidence="1">
    <location>
        <begin position="80"/>
        <end position="89"/>
    </location>
</feature>
<keyword evidence="3" id="KW-1185">Reference proteome</keyword>
<evidence type="ECO:0000313" key="3">
    <source>
        <dbReference type="Proteomes" id="UP001262835"/>
    </source>
</evidence>
<feature type="region of interest" description="Disordered" evidence="1">
    <location>
        <begin position="47"/>
        <end position="114"/>
    </location>
</feature>
<dbReference type="Proteomes" id="UP001262835">
    <property type="component" value="Unassembled WGS sequence"/>
</dbReference>
<dbReference type="EMBL" id="JAUZVT010000001">
    <property type="protein sequence ID" value="MDT3329710.1"/>
    <property type="molecule type" value="Genomic_DNA"/>
</dbReference>
<evidence type="ECO:0000256" key="1">
    <source>
        <dbReference type="SAM" id="MobiDB-lite"/>
    </source>
</evidence>
<accession>A0ABU3GG77</accession>
<gene>
    <name evidence="2" type="ORF">Q9S78_03410</name>
</gene>
<feature type="compositionally biased region" description="Low complexity" evidence="1">
    <location>
        <begin position="90"/>
        <end position="114"/>
    </location>
</feature>